<dbReference type="EMBL" id="JAJJMA010014871">
    <property type="protein sequence ID" value="MCL7022783.1"/>
    <property type="molecule type" value="Genomic_DNA"/>
</dbReference>
<protein>
    <submittedName>
        <fullName evidence="1">Uncharacterized protein</fullName>
    </submittedName>
</protein>
<dbReference type="PANTHER" id="PTHR34123:SF4">
    <property type="entry name" value="PHOSPHORIBOSYLTRANSFERASE-LIKE PROTEIN, PUTATIVE (DUF2358)-RELATED"/>
    <property type="match status" value="1"/>
</dbReference>
<keyword evidence="2" id="KW-1185">Reference proteome</keyword>
<dbReference type="InterPro" id="IPR018790">
    <property type="entry name" value="DUF2358"/>
</dbReference>
<comment type="caution">
    <text evidence="1">The sequence shown here is derived from an EMBL/GenBank/DDBJ whole genome shotgun (WGS) entry which is preliminary data.</text>
</comment>
<evidence type="ECO:0000313" key="2">
    <source>
        <dbReference type="Proteomes" id="UP001177140"/>
    </source>
</evidence>
<feature type="non-terminal residue" evidence="1">
    <location>
        <position position="1"/>
    </location>
</feature>
<organism evidence="1 2">
    <name type="scientific">Papaver nudicaule</name>
    <name type="common">Iceland poppy</name>
    <dbReference type="NCBI Taxonomy" id="74823"/>
    <lineage>
        <taxon>Eukaryota</taxon>
        <taxon>Viridiplantae</taxon>
        <taxon>Streptophyta</taxon>
        <taxon>Embryophyta</taxon>
        <taxon>Tracheophyta</taxon>
        <taxon>Spermatophyta</taxon>
        <taxon>Magnoliopsida</taxon>
        <taxon>Ranunculales</taxon>
        <taxon>Papaveraceae</taxon>
        <taxon>Papaveroideae</taxon>
        <taxon>Papaver</taxon>
    </lineage>
</organism>
<feature type="non-terminal residue" evidence="1">
    <location>
        <position position="85"/>
    </location>
</feature>
<proteinExistence type="predicted"/>
<reference evidence="1" key="1">
    <citation type="submission" date="2022-03" db="EMBL/GenBank/DDBJ databases">
        <title>A functionally conserved STORR gene fusion in Papaver species that diverged 16.8 million years ago.</title>
        <authorList>
            <person name="Catania T."/>
        </authorList>
    </citation>
    <scope>NUCLEOTIDE SEQUENCE</scope>
    <source>
        <strain evidence="1">S-191538</strain>
    </source>
</reference>
<dbReference type="AlphaFoldDB" id="A0AA41RYJ8"/>
<evidence type="ECO:0000313" key="1">
    <source>
        <dbReference type="EMBL" id="MCL7022783.1"/>
    </source>
</evidence>
<gene>
    <name evidence="1" type="ORF">MKW94_020755</name>
</gene>
<dbReference type="Pfam" id="PF10184">
    <property type="entry name" value="DUF2358"/>
    <property type="match status" value="1"/>
</dbReference>
<dbReference type="Proteomes" id="UP001177140">
    <property type="component" value="Unassembled WGS sequence"/>
</dbReference>
<accession>A0AA41RYJ8</accession>
<name>A0AA41RYJ8_PAPNU</name>
<dbReference type="PANTHER" id="PTHR34123">
    <property type="entry name" value="OS04G0578200 PROTEIN"/>
    <property type="match status" value="1"/>
</dbReference>
<sequence>LDTLNSVKKDESLVCGIDDVVSILQSDYENAYFLTGNFTSAIYTEDCIFEDPTIKFSGRDLYSRNLKLLVPFFDCPSLILQQIDK</sequence>